<keyword evidence="4" id="KW-0539">Nucleus</keyword>
<dbReference type="AlphaFoldDB" id="A0AAN8ZDK0"/>
<dbReference type="Proteomes" id="UP001370490">
    <property type="component" value="Unassembled WGS sequence"/>
</dbReference>
<dbReference type="InterPro" id="IPR019191">
    <property type="entry name" value="Essential_protein_Yae1_N"/>
</dbReference>
<protein>
    <submittedName>
        <fullName evidence="7">Essential protein Yae1, N-terminal</fullName>
    </submittedName>
</protein>
<keyword evidence="3" id="KW-0963">Cytoplasm</keyword>
<feature type="domain" description="Essential protein Yae1 N-terminal" evidence="6">
    <location>
        <begin position="66"/>
        <end position="103"/>
    </location>
</feature>
<accession>A0AAN8ZDK0</accession>
<feature type="compositionally biased region" description="Polar residues" evidence="5">
    <location>
        <begin position="161"/>
        <end position="183"/>
    </location>
</feature>
<dbReference type="GO" id="GO:0005634">
    <property type="term" value="C:nucleus"/>
    <property type="evidence" value="ECO:0007669"/>
    <property type="project" value="UniProtKB-SubCell"/>
</dbReference>
<gene>
    <name evidence="7" type="ORF">RJ641_036766</name>
</gene>
<evidence type="ECO:0000256" key="5">
    <source>
        <dbReference type="SAM" id="MobiDB-lite"/>
    </source>
</evidence>
<evidence type="ECO:0000256" key="1">
    <source>
        <dbReference type="ARBA" id="ARBA00004123"/>
    </source>
</evidence>
<reference evidence="7 8" key="1">
    <citation type="submission" date="2023-12" db="EMBL/GenBank/DDBJ databases">
        <title>A high-quality genome assembly for Dillenia turbinata (Dilleniales).</title>
        <authorList>
            <person name="Chanderbali A."/>
        </authorList>
    </citation>
    <scope>NUCLEOTIDE SEQUENCE [LARGE SCALE GENOMIC DNA]</scope>
    <source>
        <strain evidence="7">LSX21</strain>
        <tissue evidence="7">Leaf</tissue>
    </source>
</reference>
<evidence type="ECO:0000256" key="3">
    <source>
        <dbReference type="ARBA" id="ARBA00022490"/>
    </source>
</evidence>
<feature type="region of interest" description="Disordered" evidence="5">
    <location>
        <begin position="20"/>
        <end position="53"/>
    </location>
</feature>
<evidence type="ECO:0000256" key="4">
    <source>
        <dbReference type="ARBA" id="ARBA00023242"/>
    </source>
</evidence>
<evidence type="ECO:0000313" key="8">
    <source>
        <dbReference type="Proteomes" id="UP001370490"/>
    </source>
</evidence>
<evidence type="ECO:0000256" key="2">
    <source>
        <dbReference type="ARBA" id="ARBA00004496"/>
    </source>
</evidence>
<proteinExistence type="predicted"/>
<evidence type="ECO:0000259" key="6">
    <source>
        <dbReference type="Pfam" id="PF09811"/>
    </source>
</evidence>
<dbReference type="InterPro" id="IPR038881">
    <property type="entry name" value="Yae1-like"/>
</dbReference>
<dbReference type="PANTHER" id="PTHR18829">
    <property type="entry name" value="PROTEIN YAE1 HOMOLOG"/>
    <property type="match status" value="1"/>
</dbReference>
<organism evidence="7 8">
    <name type="scientific">Dillenia turbinata</name>
    <dbReference type="NCBI Taxonomy" id="194707"/>
    <lineage>
        <taxon>Eukaryota</taxon>
        <taxon>Viridiplantae</taxon>
        <taxon>Streptophyta</taxon>
        <taxon>Embryophyta</taxon>
        <taxon>Tracheophyta</taxon>
        <taxon>Spermatophyta</taxon>
        <taxon>Magnoliopsida</taxon>
        <taxon>eudicotyledons</taxon>
        <taxon>Gunneridae</taxon>
        <taxon>Pentapetalae</taxon>
        <taxon>Dilleniales</taxon>
        <taxon>Dilleniaceae</taxon>
        <taxon>Dillenia</taxon>
    </lineage>
</organism>
<comment type="caution">
    <text evidence="7">The sequence shown here is derived from an EMBL/GenBank/DDBJ whole genome shotgun (WGS) entry which is preliminary data.</text>
</comment>
<sequence length="211" mass="23439">MGSLSGDLYSSVETLRLSNTESNGFEMDDSQYEDGSLFGGSDKEVEKSSDLDREWQRRQNQFHTIGYRDGLMAGKEASAQEGFNVGFKDSVLEGYNLGLVRGITSVFACLPDGLKEKLVEKEENRIKLKNLYEHVHSLSATDVLKLFHLDVLDKKSKENSESTQGTPSSMGLQSQNSSDSGSLRNYYGELQSILSETSSIKMHPVKSERSC</sequence>
<feature type="compositionally biased region" description="Basic and acidic residues" evidence="5">
    <location>
        <begin position="41"/>
        <end position="53"/>
    </location>
</feature>
<evidence type="ECO:0000313" key="7">
    <source>
        <dbReference type="EMBL" id="KAK6933872.1"/>
    </source>
</evidence>
<dbReference type="GO" id="GO:0005737">
    <property type="term" value="C:cytoplasm"/>
    <property type="evidence" value="ECO:0007669"/>
    <property type="project" value="UniProtKB-SubCell"/>
</dbReference>
<name>A0AAN8ZDK0_9MAGN</name>
<comment type="subcellular location">
    <subcellularLocation>
        <location evidence="2">Cytoplasm</location>
    </subcellularLocation>
    <subcellularLocation>
        <location evidence="1">Nucleus</location>
    </subcellularLocation>
</comment>
<dbReference type="PANTHER" id="PTHR18829:SF0">
    <property type="entry name" value="PROTEIN YAE1 HOMOLOG"/>
    <property type="match status" value="1"/>
</dbReference>
<keyword evidence="8" id="KW-1185">Reference proteome</keyword>
<dbReference type="Pfam" id="PF09811">
    <property type="entry name" value="Yae1_N"/>
    <property type="match status" value="1"/>
</dbReference>
<dbReference type="EMBL" id="JBAMMX010000009">
    <property type="protein sequence ID" value="KAK6933872.1"/>
    <property type="molecule type" value="Genomic_DNA"/>
</dbReference>
<feature type="region of interest" description="Disordered" evidence="5">
    <location>
        <begin position="157"/>
        <end position="184"/>
    </location>
</feature>